<dbReference type="PROSITE" id="PS00329">
    <property type="entry name" value="HSP70_2"/>
    <property type="match status" value="1"/>
</dbReference>
<dbReference type="Gene3D" id="2.60.34.10">
    <property type="entry name" value="Substrate Binding Domain Of DNAk, Chain A, domain 1"/>
    <property type="match status" value="1"/>
</dbReference>
<dbReference type="PANTHER" id="PTHR19375">
    <property type="entry name" value="HEAT SHOCK PROTEIN 70KDA"/>
    <property type="match status" value="1"/>
</dbReference>
<keyword evidence="2 5" id="KW-0547">Nucleotide-binding</keyword>
<dbReference type="InterPro" id="IPR013126">
    <property type="entry name" value="Hsp_70_fam"/>
</dbReference>
<dbReference type="SUPFAM" id="SSF100920">
    <property type="entry name" value="Heat shock protein 70kD (HSP70), peptide-binding domain"/>
    <property type="match status" value="1"/>
</dbReference>
<dbReference type="Gene3D" id="3.90.640.10">
    <property type="entry name" value="Actin, Chain A, domain 4"/>
    <property type="match status" value="1"/>
</dbReference>
<evidence type="ECO:0000313" key="7">
    <source>
        <dbReference type="Proteomes" id="UP000266796"/>
    </source>
</evidence>
<organism evidence="6 7">
    <name type="scientific">Candidatus Kinetoplastidibacterium kentomonadis</name>
    <dbReference type="NCBI Taxonomy" id="1576550"/>
    <lineage>
        <taxon>Bacteria</taxon>
        <taxon>Pseudomonadati</taxon>
        <taxon>Pseudomonadota</taxon>
        <taxon>Betaproteobacteria</taxon>
        <taxon>Candidatus Kinetoplastidibacterium</taxon>
    </lineage>
</organism>
<dbReference type="SUPFAM" id="SSF100934">
    <property type="entry name" value="Heat shock protein 70kD (HSP70), C-terminal subdomain"/>
    <property type="match status" value="1"/>
</dbReference>
<evidence type="ECO:0000256" key="5">
    <source>
        <dbReference type="RuleBase" id="RU003322"/>
    </source>
</evidence>
<dbReference type="OrthoDB" id="9766019at2"/>
<comment type="similarity">
    <text evidence="1 5">Belongs to the heat shock protein 70 family.</text>
</comment>
<dbReference type="AlphaFoldDB" id="A0A3Q8EU54"/>
<dbReference type="GO" id="GO:0051082">
    <property type="term" value="F:unfolded protein binding"/>
    <property type="evidence" value="ECO:0007669"/>
    <property type="project" value="InterPro"/>
</dbReference>
<dbReference type="KEGG" id="kso:CKSOR_00242"/>
<dbReference type="NCBIfam" id="TIGR01991">
    <property type="entry name" value="HscA"/>
    <property type="match status" value="1"/>
</dbReference>
<dbReference type="Proteomes" id="UP000266796">
    <property type="component" value="Chromosome"/>
</dbReference>
<keyword evidence="7" id="KW-1185">Reference proteome</keyword>
<dbReference type="PROSITE" id="PS00297">
    <property type="entry name" value="HSP70_1"/>
    <property type="match status" value="1"/>
</dbReference>
<dbReference type="GO" id="GO:0016226">
    <property type="term" value="P:iron-sulfur cluster assembly"/>
    <property type="evidence" value="ECO:0007669"/>
    <property type="project" value="InterPro"/>
</dbReference>
<dbReference type="GO" id="GO:0016887">
    <property type="term" value="F:ATP hydrolysis activity"/>
    <property type="evidence" value="ECO:0007669"/>
    <property type="project" value="InterPro"/>
</dbReference>
<accession>A0A3Q8EU54</accession>
<dbReference type="InterPro" id="IPR010236">
    <property type="entry name" value="ISC_FeS_clus_asmbl_HscA"/>
</dbReference>
<dbReference type="GO" id="GO:0005524">
    <property type="term" value="F:ATP binding"/>
    <property type="evidence" value="ECO:0007669"/>
    <property type="project" value="UniProtKB-KW"/>
</dbReference>
<dbReference type="GO" id="GO:0140662">
    <property type="term" value="F:ATP-dependent protein folding chaperone"/>
    <property type="evidence" value="ECO:0007669"/>
    <property type="project" value="InterPro"/>
</dbReference>
<dbReference type="EMBL" id="CP025628">
    <property type="protein sequence ID" value="AWD32364.1"/>
    <property type="molecule type" value="Genomic_DNA"/>
</dbReference>
<evidence type="ECO:0000256" key="2">
    <source>
        <dbReference type="ARBA" id="ARBA00022741"/>
    </source>
</evidence>
<sequence>MSLIQISESDSKNNKRKTIGIDLGTTNSLVAYIKNGKPEILEISNGKYMMPSIVSFNSSGDMVIGELALLNQYKDPLNTISSVKRLIGKDLSELNNYHCKLTNKNNLLEIHTDYGVFNPIQISSEILSTLKNIAKKTLGSNIFGAVITVPAYFDDSQRQATRDAANIAGINVLRLLNEPTAAAIAYGIEKNYEGLYAIYDLGGGTFDLSILRLSKGIFEVIATKGNTSLGGNDFDMNIVNNILQEYSIKEISITSKHEMLMLAKIARETLSKKDCFKFQFNINNIHIDKIIDNEWLENISQNLIKSTINYLKIALQESNLTIKDIKDIVMVGGATRMPIIYNNVKSFFSKSPLIDIDPDKVVALGAALQADLLSGNNNDQKWLLLDVSPLTLGIEVFGGLVEQIIPRNSKIPTFRSQEFTTFRDGQTSIEIHIVQGERELVENCRSLAKFKLDIPPMPAGIPRITVKFQIDADGILDVIAIEKFTKKECHISVKPSYGLSKKDISNILKDSIENKEMDLQKKSIVEAKNNLNKLIFSLSDKVLLENDLTQKQEIDKYIIFAKDILENSSSLEIIQDITKKLSNLAKNIFVSNFHNSIKNLNNNNID</sequence>
<proteinExistence type="inferred from homology"/>
<evidence type="ECO:0000256" key="1">
    <source>
        <dbReference type="ARBA" id="ARBA00007381"/>
    </source>
</evidence>
<dbReference type="NCBIfam" id="NF003520">
    <property type="entry name" value="PRK05183.1"/>
    <property type="match status" value="1"/>
</dbReference>
<evidence type="ECO:0000256" key="3">
    <source>
        <dbReference type="ARBA" id="ARBA00022840"/>
    </source>
</evidence>
<dbReference type="InterPro" id="IPR018181">
    <property type="entry name" value="Heat_shock_70_CS"/>
</dbReference>
<dbReference type="InterPro" id="IPR029048">
    <property type="entry name" value="HSP70_C_sf"/>
</dbReference>
<name>A0A3Q8EU54_9PROT</name>
<evidence type="ECO:0000313" key="6">
    <source>
        <dbReference type="EMBL" id="AWD32364.1"/>
    </source>
</evidence>
<dbReference type="Gene3D" id="3.30.420.40">
    <property type="match status" value="2"/>
</dbReference>
<reference evidence="6 7" key="1">
    <citation type="journal article" date="2018" name="Parasitology">
        <title>The reduced genome of Candidatus Kinetoplastibacterium sorsogonicusi, the endosymbiont of Kentomonas sorsogonicus (Trypanosomatidae): loss of the haem-synthesis pathway.</title>
        <authorList>
            <person name="Silva F.M."/>
            <person name="Kostygov A.Y."/>
            <person name="Spodareva V.V."/>
            <person name="Butenko A."/>
            <person name="Tossou R."/>
            <person name="Lukes J."/>
            <person name="Yurchenko V."/>
            <person name="Alves J.M.P."/>
        </authorList>
    </citation>
    <scope>NUCLEOTIDE SEQUENCE [LARGE SCALE GENOMIC DNA]</scope>
    <source>
        <strain evidence="6 7">MF-08</strain>
    </source>
</reference>
<dbReference type="PRINTS" id="PR00301">
    <property type="entry name" value="HEATSHOCK70"/>
</dbReference>
<dbReference type="RefSeq" id="WP_108673782.1">
    <property type="nucleotide sequence ID" value="NZ_CP025628.1"/>
</dbReference>
<dbReference type="InterPro" id="IPR029047">
    <property type="entry name" value="HSP70_peptide-bd_sf"/>
</dbReference>
<evidence type="ECO:0000256" key="4">
    <source>
        <dbReference type="ARBA" id="ARBA00023186"/>
    </source>
</evidence>
<dbReference type="InterPro" id="IPR043129">
    <property type="entry name" value="ATPase_NBD"/>
</dbReference>
<dbReference type="FunFam" id="3.30.420.40:FF:000071">
    <property type="entry name" value="Molecular chaperone DnaK"/>
    <property type="match status" value="1"/>
</dbReference>
<dbReference type="Pfam" id="PF00012">
    <property type="entry name" value="HSP70"/>
    <property type="match status" value="1"/>
</dbReference>
<dbReference type="SUPFAM" id="SSF53067">
    <property type="entry name" value="Actin-like ATPase domain"/>
    <property type="match status" value="2"/>
</dbReference>
<protein>
    <submittedName>
        <fullName evidence="6">Chaperone protein HscA</fullName>
    </submittedName>
</protein>
<gene>
    <name evidence="6" type="primary">hscA</name>
    <name evidence="6" type="ORF">CKSOR_00242</name>
</gene>
<keyword evidence="4" id="KW-0143">Chaperone</keyword>
<keyword evidence="3 5" id="KW-0067">ATP-binding</keyword>